<dbReference type="OrthoDB" id="2609391at2759"/>
<dbReference type="EMBL" id="JABCKV010000330">
    <property type="protein sequence ID" value="KAG5641353.1"/>
    <property type="molecule type" value="Genomic_DNA"/>
</dbReference>
<dbReference type="Proteomes" id="UP000775547">
    <property type="component" value="Unassembled WGS sequence"/>
</dbReference>
<feature type="compositionally biased region" description="Basic and acidic residues" evidence="1">
    <location>
        <begin position="252"/>
        <end position="267"/>
    </location>
</feature>
<evidence type="ECO:0000256" key="1">
    <source>
        <dbReference type="SAM" id="MobiDB-lite"/>
    </source>
</evidence>
<comment type="caution">
    <text evidence="2">The sequence shown here is derived from an EMBL/GenBank/DDBJ whole genome shotgun (WGS) entry which is preliminary data.</text>
</comment>
<gene>
    <name evidence="2" type="ORF">DXG03_005446</name>
</gene>
<feature type="compositionally biased region" description="Acidic residues" evidence="1">
    <location>
        <begin position="238"/>
        <end position="251"/>
    </location>
</feature>
<reference evidence="2" key="1">
    <citation type="submission" date="2020-07" db="EMBL/GenBank/DDBJ databases">
        <authorList>
            <person name="Nieuwenhuis M."/>
            <person name="Van De Peppel L.J.J."/>
        </authorList>
    </citation>
    <scope>NUCLEOTIDE SEQUENCE</scope>
    <source>
        <strain evidence="2">AP01</strain>
        <tissue evidence="2">Mycelium</tissue>
    </source>
</reference>
<protein>
    <submittedName>
        <fullName evidence="2">Uncharacterized protein</fullName>
    </submittedName>
</protein>
<reference evidence="2" key="2">
    <citation type="submission" date="2021-10" db="EMBL/GenBank/DDBJ databases">
        <title>Phylogenomics reveals ancestral predisposition of the termite-cultivated fungus Termitomyces towards a domesticated lifestyle.</title>
        <authorList>
            <person name="Auxier B."/>
            <person name="Grum-Grzhimaylo A."/>
            <person name="Cardenas M.E."/>
            <person name="Lodge J.D."/>
            <person name="Laessoe T."/>
            <person name="Pedersen O."/>
            <person name="Smith M.E."/>
            <person name="Kuyper T.W."/>
            <person name="Franco-Molano E.A."/>
            <person name="Baroni T.J."/>
            <person name="Aanen D.K."/>
        </authorList>
    </citation>
    <scope>NUCLEOTIDE SEQUENCE</scope>
    <source>
        <strain evidence="2">AP01</strain>
        <tissue evidence="2">Mycelium</tissue>
    </source>
</reference>
<dbReference type="AlphaFoldDB" id="A0A9P7K8P6"/>
<name>A0A9P7K8P6_9AGAR</name>
<accession>A0A9P7K8P6</accession>
<sequence>MECAREFDKGSYYRLACKEPTSPKCTYESDQCYGCPMLKSDFVNINNEDGLKLECIRSKDKSSIRAATMYVSILYQGRLIALTKSTQQATDGKLLGKTSDSPSCPGSTTKASKCVQVKDANERAAKKAAYFKKEFTDKGLLAHPCVGYLKEKYTRRGGLIIRRYIPIACAAPQLVKFVKAVAGTEFAADLGKMRRTEYGYYHVTTEAEKAAAEKKKKEEVRECLKKLYREYEERKDGVDEDDGSEDGDDDEKGGNSKDGEKEGDKRVPATADYEPSEEELEAVANVASAHPVASSTNSTNRSGRRLAFIPQPPRVPGRRIFYGFAISDDWITTFHNQRCLPEQRDDSSPIKCIAVLDMLKAASGYRQIQVEEAVCRINEHPIVPSDDNSTVIHVITVCSALRSSYKQRPTQWQLNTLKNLIQQEPEWFVASSSSGFD</sequence>
<keyword evidence="3" id="KW-1185">Reference proteome</keyword>
<proteinExistence type="predicted"/>
<evidence type="ECO:0000313" key="3">
    <source>
        <dbReference type="Proteomes" id="UP000775547"/>
    </source>
</evidence>
<organism evidence="2 3">
    <name type="scientific">Asterophora parasitica</name>
    <dbReference type="NCBI Taxonomy" id="117018"/>
    <lineage>
        <taxon>Eukaryota</taxon>
        <taxon>Fungi</taxon>
        <taxon>Dikarya</taxon>
        <taxon>Basidiomycota</taxon>
        <taxon>Agaricomycotina</taxon>
        <taxon>Agaricomycetes</taxon>
        <taxon>Agaricomycetidae</taxon>
        <taxon>Agaricales</taxon>
        <taxon>Tricholomatineae</taxon>
        <taxon>Lyophyllaceae</taxon>
        <taxon>Asterophora</taxon>
    </lineage>
</organism>
<evidence type="ECO:0000313" key="2">
    <source>
        <dbReference type="EMBL" id="KAG5641353.1"/>
    </source>
</evidence>
<feature type="region of interest" description="Disordered" evidence="1">
    <location>
        <begin position="234"/>
        <end position="309"/>
    </location>
</feature>